<dbReference type="OrthoDB" id="961206at2"/>
<dbReference type="Proteomes" id="UP000271925">
    <property type="component" value="Unassembled WGS sequence"/>
</dbReference>
<proteinExistence type="predicted"/>
<dbReference type="EMBL" id="RQJO01000009">
    <property type="protein sequence ID" value="RRB02030.1"/>
    <property type="molecule type" value="Genomic_DNA"/>
</dbReference>
<accession>A0A3P1BLR2</accession>
<dbReference type="AlphaFoldDB" id="A0A3P1BLR2"/>
<keyword evidence="1" id="KW-0732">Signal</keyword>
<comment type="caution">
    <text evidence="2">The sequence shown here is derived from an EMBL/GenBank/DDBJ whole genome shotgun (WGS) entry which is preliminary data.</text>
</comment>
<evidence type="ECO:0000256" key="1">
    <source>
        <dbReference type="SAM" id="SignalP"/>
    </source>
</evidence>
<protein>
    <recommendedName>
        <fullName evidence="4">T9SS C-terminal target domain-containing protein</fullName>
    </recommendedName>
</protein>
<feature type="signal peptide" evidence="1">
    <location>
        <begin position="1"/>
        <end position="25"/>
    </location>
</feature>
<evidence type="ECO:0000313" key="3">
    <source>
        <dbReference type="Proteomes" id="UP000271925"/>
    </source>
</evidence>
<dbReference type="RefSeq" id="WP_124876194.1">
    <property type="nucleotide sequence ID" value="NZ_RQJO01000009.1"/>
</dbReference>
<name>A0A3P1BLR2_9BACT</name>
<evidence type="ECO:0000313" key="2">
    <source>
        <dbReference type="EMBL" id="RRB02030.1"/>
    </source>
</evidence>
<evidence type="ECO:0008006" key="4">
    <source>
        <dbReference type="Google" id="ProtNLM"/>
    </source>
</evidence>
<sequence>MKKHTLQFAKPLFLTLLLSAPFCHARSTDPDYANSNEPSFDICMFMGAHQKVKLNLAVRQAKPVSVILRDARNTIMYRDFLKKSPTAYRLSFDFAASESGIYQLEISDGQRTIVRRVEVLEFPPIESSRHIVYNPQTSR</sequence>
<organism evidence="2 3">
    <name type="scientific">Larkinella rosea</name>
    <dbReference type="NCBI Taxonomy" id="2025312"/>
    <lineage>
        <taxon>Bacteria</taxon>
        <taxon>Pseudomonadati</taxon>
        <taxon>Bacteroidota</taxon>
        <taxon>Cytophagia</taxon>
        <taxon>Cytophagales</taxon>
        <taxon>Spirosomataceae</taxon>
        <taxon>Larkinella</taxon>
    </lineage>
</organism>
<feature type="chain" id="PRO_5018027233" description="T9SS C-terminal target domain-containing protein" evidence="1">
    <location>
        <begin position="26"/>
        <end position="139"/>
    </location>
</feature>
<keyword evidence="3" id="KW-1185">Reference proteome</keyword>
<reference evidence="2 3" key="1">
    <citation type="submission" date="2018-11" db="EMBL/GenBank/DDBJ databases">
        <authorList>
            <person name="Zhou Z."/>
            <person name="Wang G."/>
        </authorList>
    </citation>
    <scope>NUCLEOTIDE SEQUENCE [LARGE SCALE GENOMIC DNA]</scope>
    <source>
        <strain evidence="2 3">KCTC52004</strain>
    </source>
</reference>
<gene>
    <name evidence="2" type="ORF">EHT25_16170</name>
</gene>